<evidence type="ECO:0000313" key="2">
    <source>
        <dbReference type="Proteomes" id="UP000694580"/>
    </source>
</evidence>
<reference evidence="1" key="2">
    <citation type="submission" date="2025-08" db="UniProtKB">
        <authorList>
            <consortium name="Ensembl"/>
        </authorList>
    </citation>
    <scope>IDENTIFICATION</scope>
</reference>
<organism evidence="1 2">
    <name type="scientific">Denticeps clupeoides</name>
    <name type="common">denticle herring</name>
    <dbReference type="NCBI Taxonomy" id="299321"/>
    <lineage>
        <taxon>Eukaryota</taxon>
        <taxon>Metazoa</taxon>
        <taxon>Chordata</taxon>
        <taxon>Craniata</taxon>
        <taxon>Vertebrata</taxon>
        <taxon>Euteleostomi</taxon>
        <taxon>Actinopterygii</taxon>
        <taxon>Neopterygii</taxon>
        <taxon>Teleostei</taxon>
        <taxon>Clupei</taxon>
        <taxon>Clupeiformes</taxon>
        <taxon>Denticipitoidei</taxon>
        <taxon>Denticipitidae</taxon>
        <taxon>Denticeps</taxon>
    </lineage>
</organism>
<protein>
    <recommendedName>
        <fullName evidence="3">Reverse transcriptase zinc-binding domain-containing protein</fullName>
    </recommendedName>
</protein>
<reference evidence="1" key="3">
    <citation type="submission" date="2025-09" db="UniProtKB">
        <authorList>
            <consortium name="Ensembl"/>
        </authorList>
    </citation>
    <scope>IDENTIFICATION</scope>
</reference>
<proteinExistence type="predicted"/>
<dbReference type="Ensembl" id="ENSDCDT00010059550.1">
    <property type="protein sequence ID" value="ENSDCDP00010049183.1"/>
    <property type="gene ID" value="ENSDCDG00010029472.1"/>
</dbReference>
<evidence type="ECO:0000313" key="1">
    <source>
        <dbReference type="Ensembl" id="ENSDCDP00010049183.1"/>
    </source>
</evidence>
<keyword evidence="2" id="KW-1185">Reference proteome</keyword>
<name>A0AAY4DUV5_9TELE</name>
<dbReference type="PANTHER" id="PTHR31635">
    <property type="entry name" value="REVERSE TRANSCRIPTASE DOMAIN-CONTAINING PROTEIN-RELATED"/>
    <property type="match status" value="1"/>
</dbReference>
<sequence>MVVLPRFLYLFQMIPIFLPKSVFKELGSLISSFVWNKSVPWMRNIFLEMPKAAGGMGLPNFMYYYWAANISKLIYWIFAWRDNPGPAWADMELRGDSGLCPISLMSAPTSMQPYSRLLNPVVKHSLKIWLQFRKHFRIKQLSLFSPLLNNHLFLPSQTDAAFQTGHNNGLIFIKDLFAEGTLMTFETLQKSYNIPKSHFYRFLQIRSFVSKHFRSLHSPANSPADEVLALNPFMRGNISKLYTLIQNIYSPSWEKTKVAWEQDLNIVVTGESWQQCLEAIHTSSVCIRQCLIQFKVLHRLHYSLDKLAKMFPNTSSECLRCHQGPATLGHMFWNCQSLYNFWENICIVLNNTKPTKVNYGAPKSCAATFLALNKHVGKIAQTN</sequence>
<accession>A0AAY4DUV5</accession>
<dbReference type="Proteomes" id="UP000694580">
    <property type="component" value="Chromosome 10"/>
</dbReference>
<reference evidence="1 2" key="1">
    <citation type="submission" date="2020-06" db="EMBL/GenBank/DDBJ databases">
        <authorList>
            <consortium name="Wellcome Sanger Institute Data Sharing"/>
        </authorList>
    </citation>
    <scope>NUCLEOTIDE SEQUENCE [LARGE SCALE GENOMIC DNA]</scope>
</reference>
<evidence type="ECO:0008006" key="3">
    <source>
        <dbReference type="Google" id="ProtNLM"/>
    </source>
</evidence>
<dbReference type="PANTHER" id="PTHR31635:SF196">
    <property type="entry name" value="REVERSE TRANSCRIPTASE DOMAIN-CONTAINING PROTEIN-RELATED"/>
    <property type="match status" value="1"/>
</dbReference>
<dbReference type="AlphaFoldDB" id="A0AAY4DUV5"/>
<dbReference type="GeneTree" id="ENSGT00940000164735"/>